<protein>
    <submittedName>
        <fullName evidence="1">Putative ligand-binding protein with streptavidin-like fold</fullName>
    </submittedName>
</protein>
<sequence>MFKLSISSKTIKPQEIAGTWVTAHGYVRQELRVDGRYDEARGFRTSAYRGTWTVTGNRIDYLDDLGFTAQAEVIDGVLHHAGMRLYRVDSGIAA</sequence>
<dbReference type="Pfam" id="PF11512">
    <property type="entry name" value="Atu4866"/>
    <property type="match status" value="1"/>
</dbReference>
<proteinExistence type="predicted"/>
<accession>A0A4R3YJI5</accession>
<comment type="caution">
    <text evidence="1">The sequence shown here is derived from an EMBL/GenBank/DDBJ whole genome shotgun (WGS) entry which is preliminary data.</text>
</comment>
<dbReference type="Gene3D" id="2.40.128.290">
    <property type="entry name" value="Uncharacterised protein Atu4866, PF11512"/>
    <property type="match status" value="1"/>
</dbReference>
<evidence type="ECO:0000313" key="1">
    <source>
        <dbReference type="EMBL" id="TCV92396.1"/>
    </source>
</evidence>
<keyword evidence="2" id="KW-1185">Reference proteome</keyword>
<dbReference type="Proteomes" id="UP000295645">
    <property type="component" value="Unassembled WGS sequence"/>
</dbReference>
<evidence type="ECO:0000313" key="2">
    <source>
        <dbReference type="Proteomes" id="UP000295645"/>
    </source>
</evidence>
<dbReference type="OrthoDB" id="1450423at2"/>
<dbReference type="EMBL" id="SMCS01000007">
    <property type="protein sequence ID" value="TCV92396.1"/>
    <property type="molecule type" value="Genomic_DNA"/>
</dbReference>
<reference evidence="1 2" key="1">
    <citation type="submission" date="2019-03" db="EMBL/GenBank/DDBJ databases">
        <title>Above-ground endophytic microbial communities from plants in different locations in the United States.</title>
        <authorList>
            <person name="Frank C."/>
        </authorList>
    </citation>
    <scope>NUCLEOTIDE SEQUENCE [LARGE SCALE GENOMIC DNA]</scope>
    <source>
        <strain evidence="1 2">LP_13_YM</strain>
    </source>
</reference>
<dbReference type="InterPro" id="IPR038646">
    <property type="entry name" value="Atu4866-like_sf"/>
</dbReference>
<dbReference type="RefSeq" id="WP_132145942.1">
    <property type="nucleotide sequence ID" value="NZ_SMCS01000007.1"/>
</dbReference>
<gene>
    <name evidence="1" type="ORF">EC912_107104</name>
</gene>
<dbReference type="InterPro" id="IPR020955">
    <property type="entry name" value="Uncharacterised_Atu4866"/>
</dbReference>
<name>A0A4R3YJI5_9GAMM</name>
<dbReference type="AlphaFoldDB" id="A0A4R3YJI5"/>
<organism evidence="1 2">
    <name type="scientific">Luteibacter rhizovicinus</name>
    <dbReference type="NCBI Taxonomy" id="242606"/>
    <lineage>
        <taxon>Bacteria</taxon>
        <taxon>Pseudomonadati</taxon>
        <taxon>Pseudomonadota</taxon>
        <taxon>Gammaproteobacteria</taxon>
        <taxon>Lysobacterales</taxon>
        <taxon>Rhodanobacteraceae</taxon>
        <taxon>Luteibacter</taxon>
    </lineage>
</organism>